<dbReference type="AlphaFoldDB" id="A0AAN9R3H7"/>
<reference evidence="1 2" key="1">
    <citation type="submission" date="2024-01" db="EMBL/GenBank/DDBJ databases">
        <title>The genomes of 5 underutilized Papilionoideae crops provide insights into root nodulation and disease resistanc.</title>
        <authorList>
            <person name="Jiang F."/>
        </authorList>
    </citation>
    <scope>NUCLEOTIDE SEQUENCE [LARGE SCALE GENOMIC DNA]</scope>
    <source>
        <strain evidence="1">LVBAO_FW01</strain>
        <tissue evidence="1">Leaves</tissue>
    </source>
</reference>
<proteinExistence type="predicted"/>
<name>A0AAN9R3H7_CANGL</name>
<organism evidence="1 2">
    <name type="scientific">Canavalia gladiata</name>
    <name type="common">Sword bean</name>
    <name type="synonym">Dolichos gladiatus</name>
    <dbReference type="NCBI Taxonomy" id="3824"/>
    <lineage>
        <taxon>Eukaryota</taxon>
        <taxon>Viridiplantae</taxon>
        <taxon>Streptophyta</taxon>
        <taxon>Embryophyta</taxon>
        <taxon>Tracheophyta</taxon>
        <taxon>Spermatophyta</taxon>
        <taxon>Magnoliopsida</taxon>
        <taxon>eudicotyledons</taxon>
        <taxon>Gunneridae</taxon>
        <taxon>Pentapetalae</taxon>
        <taxon>rosids</taxon>
        <taxon>fabids</taxon>
        <taxon>Fabales</taxon>
        <taxon>Fabaceae</taxon>
        <taxon>Papilionoideae</taxon>
        <taxon>50 kb inversion clade</taxon>
        <taxon>NPAAA clade</taxon>
        <taxon>indigoferoid/millettioid clade</taxon>
        <taxon>Phaseoleae</taxon>
        <taxon>Canavalia</taxon>
    </lineage>
</organism>
<evidence type="ECO:0000313" key="1">
    <source>
        <dbReference type="EMBL" id="KAK7360995.1"/>
    </source>
</evidence>
<protein>
    <submittedName>
        <fullName evidence="1">Uncharacterized protein</fullName>
    </submittedName>
</protein>
<sequence>MEAARLRTSRIVWLDCSELAQLVAHIAIEVIFLPIPHPEAVVFLTISQANCHRHLTKQLLQFVERCKALHAGLTSLSFHWSYIAEAFADIFLHVVQGPLVDRSEVHHGDFGGRVVLLSSHNQCESTMESKPPTRTVSTFTRGFFFGFFLGSSFTIFKALGEEASGSTKEKNKILSLHAEGSYIKCYPNRPLVPKRPSMMAAVTCLDCYYGAETTYDKHYLDRIAAVWFDDALGMSSMTIFFNCKRCYDRKRAIMRVRNRICNMSFELGACAVTPKISQEMAVMEHDPRVQAWSILLIVTFENYAFGELIPT</sequence>
<evidence type="ECO:0000313" key="2">
    <source>
        <dbReference type="Proteomes" id="UP001367508"/>
    </source>
</evidence>
<accession>A0AAN9R3H7</accession>
<dbReference type="Proteomes" id="UP001367508">
    <property type="component" value="Unassembled WGS sequence"/>
</dbReference>
<dbReference type="EMBL" id="JAYMYQ010000001">
    <property type="protein sequence ID" value="KAK7360995.1"/>
    <property type="molecule type" value="Genomic_DNA"/>
</dbReference>
<gene>
    <name evidence="1" type="ORF">VNO77_03018</name>
</gene>
<comment type="caution">
    <text evidence="1">The sequence shown here is derived from an EMBL/GenBank/DDBJ whole genome shotgun (WGS) entry which is preliminary data.</text>
</comment>
<keyword evidence="2" id="KW-1185">Reference proteome</keyword>